<dbReference type="Proteomes" id="UP000516013">
    <property type="component" value="Chromosome"/>
</dbReference>
<feature type="transmembrane region" description="Helical" evidence="1">
    <location>
        <begin position="102"/>
        <end position="127"/>
    </location>
</feature>
<organism evidence="2 3">
    <name type="scientific">Cylindrospermopsis curvispora GIHE-G1</name>
    <dbReference type="NCBI Taxonomy" id="2666332"/>
    <lineage>
        <taxon>Bacteria</taxon>
        <taxon>Bacillati</taxon>
        <taxon>Cyanobacteriota</taxon>
        <taxon>Cyanophyceae</taxon>
        <taxon>Nostocales</taxon>
        <taxon>Aphanizomenonaceae</taxon>
        <taxon>Cylindrospermopsis</taxon>
    </lineage>
</organism>
<keyword evidence="1" id="KW-0472">Membrane</keyword>
<evidence type="ECO:0000313" key="3">
    <source>
        <dbReference type="Proteomes" id="UP000516013"/>
    </source>
</evidence>
<accession>A0A7H0EZX8</accession>
<reference evidence="2 3" key="1">
    <citation type="submission" date="2020-08" db="EMBL/GenBank/DDBJ databases">
        <title>Complete genome sequence of Raphidiopsis curvispora isolated from drinking water reservoir in South Korea.</title>
        <authorList>
            <person name="Jeong J."/>
        </authorList>
    </citation>
    <scope>NUCLEOTIDE SEQUENCE [LARGE SCALE GENOMIC DNA]</scope>
    <source>
        <strain evidence="2 3">GIHE-G1</strain>
    </source>
</reference>
<dbReference type="EMBL" id="CP060822">
    <property type="protein sequence ID" value="QNP29344.1"/>
    <property type="molecule type" value="Genomic_DNA"/>
</dbReference>
<evidence type="ECO:0000313" key="2">
    <source>
        <dbReference type="EMBL" id="QNP29344.1"/>
    </source>
</evidence>
<keyword evidence="1" id="KW-1133">Transmembrane helix</keyword>
<dbReference type="KEGG" id="ccur:IAR63_16150"/>
<proteinExistence type="predicted"/>
<evidence type="ECO:0000256" key="1">
    <source>
        <dbReference type="SAM" id="Phobius"/>
    </source>
</evidence>
<feature type="transmembrane region" description="Helical" evidence="1">
    <location>
        <begin position="71"/>
        <end position="96"/>
    </location>
</feature>
<feature type="transmembrane region" description="Helical" evidence="1">
    <location>
        <begin position="166"/>
        <end position="188"/>
    </location>
</feature>
<name>A0A7H0EZX8_9CYAN</name>
<dbReference type="RefSeq" id="WP_187705980.1">
    <property type="nucleotide sequence ID" value="NZ_CP060822.1"/>
</dbReference>
<gene>
    <name evidence="2" type="ORF">IAR63_16150</name>
</gene>
<dbReference type="AlphaFoldDB" id="A0A7H0EZX8"/>
<keyword evidence="3" id="KW-1185">Reference proteome</keyword>
<feature type="transmembrane region" description="Helical" evidence="1">
    <location>
        <begin position="46"/>
        <end position="64"/>
    </location>
</feature>
<keyword evidence="1" id="KW-0812">Transmembrane</keyword>
<protein>
    <submittedName>
        <fullName evidence="2">Uncharacterized protein</fullName>
    </submittedName>
</protein>
<feature type="transmembrane region" description="Helical" evidence="1">
    <location>
        <begin position="139"/>
        <end position="160"/>
    </location>
</feature>
<feature type="transmembrane region" description="Helical" evidence="1">
    <location>
        <begin position="12"/>
        <end position="34"/>
    </location>
</feature>
<sequence length="199" mass="21659">MIEPLPPKSHKFADLCFISIWSFTTIASFLLSLLVIEVGEKSDLEVVDAAIGGLAIAIPQSYILRRTIPPLNWIISTVLGWVLITIMGIGTIGWFVLSSHNLYNRVLISIIDSGIGGLIIGLSQSCLAIPPSIPQKWSWVFVNAINCILGFTIGSIIGILTRKSSFLSEVFGLSIGWLIVGVLTSISANRFLKIDEAKY</sequence>